<dbReference type="InterPro" id="IPR011651">
    <property type="entry name" value="Notch_ligand_N"/>
</dbReference>
<dbReference type="GO" id="GO:0016020">
    <property type="term" value="C:membrane"/>
    <property type="evidence" value="ECO:0007669"/>
    <property type="project" value="UniProtKB-SubCell"/>
</dbReference>
<evidence type="ECO:0000313" key="8">
    <source>
        <dbReference type="Proteomes" id="UP000261540"/>
    </source>
</evidence>
<dbReference type="STRING" id="1676925.ENSPKIP00000030855"/>
<keyword evidence="1" id="KW-0245">EGF-like domain</keyword>
<reference evidence="7" key="1">
    <citation type="submission" date="2025-08" db="UniProtKB">
        <authorList>
            <consortium name="Ensembl"/>
        </authorList>
    </citation>
    <scope>IDENTIFICATION</scope>
</reference>
<dbReference type="GO" id="GO:0007219">
    <property type="term" value="P:Notch signaling pathway"/>
    <property type="evidence" value="ECO:0007669"/>
    <property type="project" value="InterPro"/>
</dbReference>
<feature type="compositionally biased region" description="Basic and acidic residues" evidence="5">
    <location>
        <begin position="32"/>
        <end position="41"/>
    </location>
</feature>
<evidence type="ECO:0000256" key="2">
    <source>
        <dbReference type="ARBA" id="ARBA00022692"/>
    </source>
</evidence>
<protein>
    <recommendedName>
        <fullName evidence="6">Notch ligand N-terminal domain-containing protein</fullName>
    </recommendedName>
</protein>
<feature type="domain" description="Notch ligand N-terminal" evidence="6">
    <location>
        <begin position="88"/>
        <end position="193"/>
    </location>
</feature>
<dbReference type="Proteomes" id="UP000261540">
    <property type="component" value="Unplaced"/>
</dbReference>
<dbReference type="Ensembl" id="ENSPKIT00000011689.1">
    <property type="protein sequence ID" value="ENSPKIP00000030855.1"/>
    <property type="gene ID" value="ENSPKIG00000011566.1"/>
</dbReference>
<organism evidence="7 8">
    <name type="scientific">Paramormyrops kingsleyae</name>
    <dbReference type="NCBI Taxonomy" id="1676925"/>
    <lineage>
        <taxon>Eukaryota</taxon>
        <taxon>Metazoa</taxon>
        <taxon>Chordata</taxon>
        <taxon>Craniata</taxon>
        <taxon>Vertebrata</taxon>
        <taxon>Euteleostomi</taxon>
        <taxon>Actinopterygii</taxon>
        <taxon>Neopterygii</taxon>
        <taxon>Teleostei</taxon>
        <taxon>Osteoglossocephala</taxon>
        <taxon>Osteoglossomorpha</taxon>
        <taxon>Osteoglossiformes</taxon>
        <taxon>Mormyridae</taxon>
        <taxon>Paramormyrops</taxon>
    </lineage>
</organism>
<keyword evidence="2" id="KW-0812">Transmembrane</keyword>
<evidence type="ECO:0000259" key="6">
    <source>
        <dbReference type="Pfam" id="PF07657"/>
    </source>
</evidence>
<keyword evidence="3" id="KW-0677">Repeat</keyword>
<feature type="region of interest" description="Disordered" evidence="5">
    <location>
        <begin position="1"/>
        <end position="61"/>
    </location>
</feature>
<evidence type="ECO:0000256" key="1">
    <source>
        <dbReference type="ARBA" id="ARBA00022536"/>
    </source>
</evidence>
<accession>A0A3B3SKJ6</accession>
<keyword evidence="4" id="KW-1133">Transmembrane helix</keyword>
<dbReference type="GeneTree" id="ENSGT00940000166445"/>
<evidence type="ECO:0000256" key="3">
    <source>
        <dbReference type="ARBA" id="ARBA00022737"/>
    </source>
</evidence>
<name>A0A3B3SKJ6_9TELE</name>
<keyword evidence="8" id="KW-1185">Reference proteome</keyword>
<reference evidence="7" key="2">
    <citation type="submission" date="2025-09" db="UniProtKB">
        <authorList>
            <consortium name="Ensembl"/>
        </authorList>
    </citation>
    <scope>IDENTIFICATION</scope>
</reference>
<dbReference type="AlphaFoldDB" id="A0A3B3SKJ6"/>
<keyword evidence="4" id="KW-0472">Membrane</keyword>
<dbReference type="Gene3D" id="2.60.40.3510">
    <property type="match status" value="1"/>
</dbReference>
<evidence type="ECO:0000313" key="7">
    <source>
        <dbReference type="Ensembl" id="ENSPKIP00000030855.1"/>
    </source>
</evidence>
<evidence type="ECO:0000256" key="5">
    <source>
        <dbReference type="SAM" id="MobiDB-lite"/>
    </source>
</evidence>
<dbReference type="Pfam" id="PF07657">
    <property type="entry name" value="MNNL"/>
    <property type="match status" value="1"/>
</dbReference>
<proteinExistence type="predicted"/>
<sequence length="215" mass="23763">MRSKGARGRVREIGVREGSPYPHALSNSDAARLGEWKRRDREEEEQTWEDRRGSDTGGYAKTVMRDRKKPVIFLVALALRLQATCAVGTFELQIRQVQNPHGLLQNGECCDRFSPSKPHCSPTDQCDTFFRACLKEYQARVAPTGTCTFGSGSTSVLGGNSFSVHHHGHHGTGGVLDSSEGHIAIPFKYAWPVSAKKKPTTYSAGVPQRHGKNIW</sequence>
<evidence type="ECO:0000256" key="4">
    <source>
        <dbReference type="ARBA" id="ARBA00022989"/>
    </source>
</evidence>